<dbReference type="GO" id="GO:0019240">
    <property type="term" value="P:citrulline biosynthetic process"/>
    <property type="evidence" value="ECO:0007669"/>
    <property type="project" value="TreeGrafter"/>
</dbReference>
<comment type="catalytic activity">
    <reaction evidence="2">
        <text>carbamoyl phosphate + L-ornithine = L-citrulline + phosphate + H(+)</text>
        <dbReference type="Rhea" id="RHEA:19513"/>
        <dbReference type="ChEBI" id="CHEBI:15378"/>
        <dbReference type="ChEBI" id="CHEBI:43474"/>
        <dbReference type="ChEBI" id="CHEBI:46911"/>
        <dbReference type="ChEBI" id="CHEBI:57743"/>
        <dbReference type="ChEBI" id="CHEBI:58228"/>
        <dbReference type="EC" id="2.1.3.3"/>
    </reaction>
</comment>
<feature type="domain" description="Aspartate/ornithine carbamoyltransferase carbamoyl-P binding" evidence="6">
    <location>
        <begin position="5"/>
        <end position="145"/>
    </location>
</feature>
<dbReference type="PANTHER" id="PTHR45753">
    <property type="entry name" value="ORNITHINE CARBAMOYLTRANSFERASE, MITOCHONDRIAL"/>
    <property type="match status" value="1"/>
</dbReference>
<evidence type="ECO:0000313" key="8">
    <source>
        <dbReference type="Proteomes" id="UP000024332"/>
    </source>
</evidence>
<dbReference type="PRINTS" id="PR00100">
    <property type="entry name" value="AOTCASE"/>
</dbReference>
<reference evidence="7 8" key="1">
    <citation type="submission" date="2014-03" db="EMBL/GenBank/DDBJ databases">
        <title>Draft genome sequence of the novel thermoacidophilic archaea Acidianus copahuensis ALE1 strain, isolated from Copahue volcanic area in Neuquen Argentina.</title>
        <authorList>
            <person name="Urbieta M.S."/>
            <person name="Rascovan N."/>
            <person name="Castro C."/>
            <person name="Revale S."/>
            <person name="Giaveno M.A."/>
            <person name="Vazquez M.P."/>
            <person name="Donati E.R."/>
        </authorList>
    </citation>
    <scope>NUCLEOTIDE SEQUENCE [LARGE SCALE GENOMIC DNA]</scope>
    <source>
        <strain evidence="7 8">ALE1</strain>
    </source>
</reference>
<dbReference type="Proteomes" id="UP000024332">
    <property type="component" value="Unassembled WGS sequence"/>
</dbReference>
<dbReference type="Pfam" id="PF00185">
    <property type="entry name" value="OTCace"/>
    <property type="match status" value="1"/>
</dbReference>
<dbReference type="SUPFAM" id="SSF53671">
    <property type="entry name" value="Aspartate/ornithine carbamoyltransferase"/>
    <property type="match status" value="1"/>
</dbReference>
<accession>A0A031LP20</accession>
<dbReference type="FunFam" id="3.40.50.1370:FF:000008">
    <property type="entry name" value="Ornithine carbamoyltransferase"/>
    <property type="match status" value="1"/>
</dbReference>
<dbReference type="GO" id="GO:0042450">
    <property type="term" value="P:L-arginine biosynthetic process via ornithine"/>
    <property type="evidence" value="ECO:0007669"/>
    <property type="project" value="UniProtKB-UniRule"/>
</dbReference>
<dbReference type="NCBIfam" id="NF001986">
    <property type="entry name" value="PRK00779.1"/>
    <property type="match status" value="1"/>
</dbReference>
<organism evidence="7 8">
    <name type="scientific">Candidatus Acidianus copahuensis</name>
    <dbReference type="NCBI Taxonomy" id="1160895"/>
    <lineage>
        <taxon>Archaea</taxon>
        <taxon>Thermoproteota</taxon>
        <taxon>Thermoprotei</taxon>
        <taxon>Sulfolobales</taxon>
        <taxon>Sulfolobaceae</taxon>
        <taxon>Acidianus</taxon>
    </lineage>
</organism>
<dbReference type="Gene3D" id="3.40.50.1370">
    <property type="entry name" value="Aspartate/ornithine carbamoyltransferase"/>
    <property type="match status" value="2"/>
</dbReference>
<proteinExistence type="inferred from homology"/>
<dbReference type="EC" id="2.1.3.3" evidence="3"/>
<dbReference type="STRING" id="1160895.CM19_05495"/>
<dbReference type="AlphaFoldDB" id="A0A031LP20"/>
<evidence type="ECO:0000259" key="6">
    <source>
        <dbReference type="Pfam" id="PF02729"/>
    </source>
</evidence>
<sequence length="307" mass="34439">MLKGKSVLCLLDLSKEEIEKFLNLSFTMKEDVYSNNVPRTLEGKRVALIFEKPSTRTRVSTESAISMLGGHALILSKSDIQLSRGEPIEDTARVLGRIVNGIGARVLSHESLLKLRDYSSLPVVNLLSNLSHPLQALADFMTIKEKFGTYDKPIAFIGDGKDNVAFSLMAFVAKMGLEMRIGTPKDLRPKDNLWKLIEETAEDTGAIIEFFDDPYEAIRGSYVVYTDVWVSMGEEEIGEKKKELLRPYKVTKDLMRYASTKAIFMHCLPAVRGEEVDSDVIDGKQSVVWDQAENRLYSAMSVFSLIV</sequence>
<dbReference type="RefSeq" id="WP_048099360.1">
    <property type="nucleotide sequence ID" value="NZ_JFZT01000039.1"/>
</dbReference>
<dbReference type="InterPro" id="IPR036901">
    <property type="entry name" value="Asp/Orn_carbamoylTrfase_sf"/>
</dbReference>
<comment type="similarity">
    <text evidence="4">Belongs to the aspartate/ornithine carbamoyltransferase superfamily.</text>
</comment>
<dbReference type="NCBIfam" id="TIGR00658">
    <property type="entry name" value="orni_carb_tr"/>
    <property type="match status" value="1"/>
</dbReference>
<protein>
    <recommendedName>
        <fullName evidence="3">Ornithine carbamoyltransferase</fullName>
        <ecNumber evidence="3">2.1.3.3</ecNumber>
    </recommendedName>
</protein>
<dbReference type="InterPro" id="IPR002292">
    <property type="entry name" value="Orn/put_carbamltrans"/>
</dbReference>
<keyword evidence="8" id="KW-1185">Reference proteome</keyword>
<gene>
    <name evidence="7" type="ORF">CM19_05495</name>
</gene>
<dbReference type="GO" id="GO:0016597">
    <property type="term" value="F:amino acid binding"/>
    <property type="evidence" value="ECO:0007669"/>
    <property type="project" value="InterPro"/>
</dbReference>
<name>A0A031LP20_9CREN</name>
<dbReference type="PRINTS" id="PR00102">
    <property type="entry name" value="OTCASE"/>
</dbReference>
<dbReference type="InterPro" id="IPR006132">
    <property type="entry name" value="Asp/Orn_carbamoyltranf_P-bd"/>
</dbReference>
<evidence type="ECO:0000256" key="2">
    <source>
        <dbReference type="ARBA" id="ARBA00048772"/>
    </source>
</evidence>
<dbReference type="InterPro" id="IPR006131">
    <property type="entry name" value="Asp_carbamoyltransf_Asp/Orn-bd"/>
</dbReference>
<dbReference type="GO" id="GO:0004585">
    <property type="term" value="F:ornithine carbamoyltransferase activity"/>
    <property type="evidence" value="ECO:0007669"/>
    <property type="project" value="UniProtKB-UniRule"/>
</dbReference>
<dbReference type="InterPro" id="IPR006130">
    <property type="entry name" value="Asp/Orn_carbamoylTrfase"/>
</dbReference>
<dbReference type="EMBL" id="JFZT01000039">
    <property type="protein sequence ID" value="EZQ06827.1"/>
    <property type="molecule type" value="Genomic_DNA"/>
</dbReference>
<evidence type="ECO:0000259" key="5">
    <source>
        <dbReference type="Pfam" id="PF00185"/>
    </source>
</evidence>
<dbReference type="Pfam" id="PF02729">
    <property type="entry name" value="OTCace_N"/>
    <property type="match status" value="1"/>
</dbReference>
<keyword evidence="1 4" id="KW-0808">Transferase</keyword>
<evidence type="ECO:0000313" key="7">
    <source>
        <dbReference type="EMBL" id="EZQ06827.1"/>
    </source>
</evidence>
<dbReference type="PROSITE" id="PS00097">
    <property type="entry name" value="CARBAMOYLTRANSFERASE"/>
    <property type="match status" value="1"/>
</dbReference>
<dbReference type="PANTHER" id="PTHR45753:SF3">
    <property type="entry name" value="ORNITHINE TRANSCARBAMYLASE, MITOCHONDRIAL"/>
    <property type="match status" value="1"/>
</dbReference>
<evidence type="ECO:0000256" key="4">
    <source>
        <dbReference type="RuleBase" id="RU003634"/>
    </source>
</evidence>
<evidence type="ECO:0000256" key="1">
    <source>
        <dbReference type="ARBA" id="ARBA00022679"/>
    </source>
</evidence>
<comment type="caution">
    <text evidence="7">The sequence shown here is derived from an EMBL/GenBank/DDBJ whole genome shotgun (WGS) entry which is preliminary data.</text>
</comment>
<feature type="domain" description="Aspartate/ornithine carbamoyltransferase Asp/Orn-binding" evidence="5">
    <location>
        <begin position="152"/>
        <end position="305"/>
    </location>
</feature>
<evidence type="ECO:0000256" key="3">
    <source>
        <dbReference type="NCBIfam" id="TIGR00658"/>
    </source>
</evidence>
<dbReference type="OrthoDB" id="4696at2157"/>